<feature type="domain" description="M23ase beta-sheet core" evidence="1">
    <location>
        <begin position="1"/>
        <end position="65"/>
    </location>
</feature>
<comment type="caution">
    <text evidence="2">The sequence shown here is derived from an EMBL/GenBank/DDBJ whole genome shotgun (WGS) entry which is preliminary data.</text>
</comment>
<dbReference type="Proteomes" id="UP000186465">
    <property type="component" value="Unassembled WGS sequence"/>
</dbReference>
<organism evidence="2 3">
    <name type="scientific">Boudabousia marimammalium</name>
    <dbReference type="NCBI Taxonomy" id="156892"/>
    <lineage>
        <taxon>Bacteria</taxon>
        <taxon>Bacillati</taxon>
        <taxon>Actinomycetota</taxon>
        <taxon>Actinomycetes</taxon>
        <taxon>Actinomycetales</taxon>
        <taxon>Actinomycetaceae</taxon>
        <taxon>Boudabousia</taxon>
    </lineage>
</organism>
<dbReference type="AlphaFoldDB" id="A0A1Q5PRI5"/>
<dbReference type="InterPro" id="IPR011055">
    <property type="entry name" value="Dup_hybrid_motif"/>
</dbReference>
<dbReference type="CDD" id="cd12797">
    <property type="entry name" value="M23_peptidase"/>
    <property type="match status" value="1"/>
</dbReference>
<name>A0A1Q5PRI5_9ACTO</name>
<evidence type="ECO:0000313" key="2">
    <source>
        <dbReference type="EMBL" id="OKL50123.1"/>
    </source>
</evidence>
<dbReference type="Pfam" id="PF01551">
    <property type="entry name" value="Peptidase_M23"/>
    <property type="match status" value="1"/>
</dbReference>
<dbReference type="SUPFAM" id="SSF51261">
    <property type="entry name" value="Duplicated hybrid motif"/>
    <property type="match status" value="1"/>
</dbReference>
<sequence>MDLVVTEGTPVYASGDGVVTVARVIVDRPVVAIRHSPLLRTTYTHVTPKVSEGSKVRAGEVIGVAQGEMIEWGAKTGQKSYLNPLLLLLGRARLVPYDS</sequence>
<accession>A0A1Q5PRI5</accession>
<gene>
    <name evidence="2" type="ORF">BM477_01605</name>
</gene>
<dbReference type="STRING" id="156892.BM477_01605"/>
<evidence type="ECO:0000259" key="1">
    <source>
        <dbReference type="Pfam" id="PF01551"/>
    </source>
</evidence>
<proteinExistence type="predicted"/>
<dbReference type="InterPro" id="IPR016047">
    <property type="entry name" value="M23ase_b-sheet_dom"/>
</dbReference>
<protein>
    <recommendedName>
        <fullName evidence="1">M23ase beta-sheet core domain-containing protein</fullName>
    </recommendedName>
</protein>
<reference evidence="3" key="1">
    <citation type="submission" date="2016-11" db="EMBL/GenBank/DDBJ databases">
        <title>Actinomyces gypaetusis sp. nov. isolated from Gypaetus barbatus in Qinghai Tibet Plateau China.</title>
        <authorList>
            <person name="Meng X."/>
        </authorList>
    </citation>
    <scope>NUCLEOTIDE SEQUENCE [LARGE SCALE GENOMIC DNA]</scope>
    <source>
        <strain evidence="3">DSM 15383</strain>
    </source>
</reference>
<dbReference type="EMBL" id="MPDM01000002">
    <property type="protein sequence ID" value="OKL50123.1"/>
    <property type="molecule type" value="Genomic_DNA"/>
</dbReference>
<evidence type="ECO:0000313" key="3">
    <source>
        <dbReference type="Proteomes" id="UP000186465"/>
    </source>
</evidence>
<dbReference type="Gene3D" id="2.70.70.10">
    <property type="entry name" value="Glucose Permease (Domain IIA)"/>
    <property type="match status" value="1"/>
</dbReference>
<keyword evidence="3" id="KW-1185">Reference proteome</keyword>